<evidence type="ECO:0000256" key="9">
    <source>
        <dbReference type="RuleBase" id="RU003945"/>
    </source>
</evidence>
<keyword evidence="13" id="KW-1185">Reference proteome</keyword>
<evidence type="ECO:0000313" key="13">
    <source>
        <dbReference type="Proteomes" id="UP000295504"/>
    </source>
</evidence>
<keyword evidence="8" id="KW-0143">Chaperone</keyword>
<evidence type="ECO:0000256" key="4">
    <source>
        <dbReference type="ARBA" id="ARBA00022692"/>
    </source>
</evidence>
<evidence type="ECO:0000256" key="5">
    <source>
        <dbReference type="ARBA" id="ARBA00022927"/>
    </source>
</evidence>
<keyword evidence="3" id="KW-1003">Cell membrane</keyword>
<evidence type="ECO:0000256" key="3">
    <source>
        <dbReference type="ARBA" id="ARBA00022475"/>
    </source>
</evidence>
<dbReference type="GO" id="GO:0032977">
    <property type="term" value="F:membrane insertase activity"/>
    <property type="evidence" value="ECO:0007669"/>
    <property type="project" value="InterPro"/>
</dbReference>
<proteinExistence type="inferred from homology"/>
<sequence>MTALAQLFGTILRAVYDFTGNYGVSIIIFTIITKLVMLPLTIKQTKSMKQMNEIQPKIKALQEKYKNDKEQLSKKTMELYQEYNVNPFAGCLPLLIQFPVIIGLFTALRNPGIYVFESQAAYEAISKSFLWIPNLAEMDPWILPILAAVTTYLTTLTTSSNDQNAKTMSYMMPVMIFAFSKGLIGPPMPAGVVLYWAISNFLQYVQQVLITKPFANKGGNA</sequence>
<dbReference type="GO" id="GO:0051205">
    <property type="term" value="P:protein insertion into membrane"/>
    <property type="evidence" value="ECO:0007669"/>
    <property type="project" value="TreeGrafter"/>
</dbReference>
<keyword evidence="4 9" id="KW-0812">Transmembrane</keyword>
<dbReference type="InterPro" id="IPR001708">
    <property type="entry name" value="YidC/ALB3/OXA1/COX18"/>
</dbReference>
<comment type="similarity">
    <text evidence="9">Belongs to the OXA1/ALB3/YidC family.</text>
</comment>
<gene>
    <name evidence="12" type="ORF">EDD79_101710</name>
</gene>
<evidence type="ECO:0000256" key="2">
    <source>
        <dbReference type="ARBA" id="ARBA00022448"/>
    </source>
</evidence>
<accession>A0A4R2TLW7</accession>
<evidence type="ECO:0000256" key="6">
    <source>
        <dbReference type="ARBA" id="ARBA00022989"/>
    </source>
</evidence>
<feature type="transmembrane region" description="Helical" evidence="10">
    <location>
        <begin position="170"/>
        <end position="198"/>
    </location>
</feature>
<evidence type="ECO:0000259" key="11">
    <source>
        <dbReference type="Pfam" id="PF02096"/>
    </source>
</evidence>
<feature type="transmembrane region" description="Helical" evidence="10">
    <location>
        <begin position="141"/>
        <end position="158"/>
    </location>
</feature>
<dbReference type="EMBL" id="SLYC01000017">
    <property type="protein sequence ID" value="TCQ02235.1"/>
    <property type="molecule type" value="Genomic_DNA"/>
</dbReference>
<evidence type="ECO:0000256" key="10">
    <source>
        <dbReference type="SAM" id="Phobius"/>
    </source>
</evidence>
<protein>
    <submittedName>
        <fullName evidence="12">YidC/Oxa1 family membrane protein insertase</fullName>
    </submittedName>
</protein>
<dbReference type="Proteomes" id="UP000295504">
    <property type="component" value="Unassembled WGS sequence"/>
</dbReference>
<dbReference type="PANTHER" id="PTHR12428:SF65">
    <property type="entry name" value="CYTOCHROME C OXIDASE ASSEMBLY PROTEIN COX18, MITOCHONDRIAL"/>
    <property type="match status" value="1"/>
</dbReference>
<evidence type="ECO:0000256" key="1">
    <source>
        <dbReference type="ARBA" id="ARBA00004651"/>
    </source>
</evidence>
<feature type="domain" description="Membrane insertase YidC/Oxa/ALB C-terminal" evidence="11">
    <location>
        <begin position="22"/>
        <end position="212"/>
    </location>
</feature>
<keyword evidence="2" id="KW-0813">Transport</keyword>
<evidence type="ECO:0000313" key="12">
    <source>
        <dbReference type="EMBL" id="TCQ02235.1"/>
    </source>
</evidence>
<dbReference type="GO" id="GO:0005886">
    <property type="term" value="C:plasma membrane"/>
    <property type="evidence" value="ECO:0007669"/>
    <property type="project" value="UniProtKB-SubCell"/>
</dbReference>
<organism evidence="12 13">
    <name type="scientific">Serpentinicella alkaliphila</name>
    <dbReference type="NCBI Taxonomy" id="1734049"/>
    <lineage>
        <taxon>Bacteria</taxon>
        <taxon>Bacillati</taxon>
        <taxon>Bacillota</taxon>
        <taxon>Clostridia</taxon>
        <taxon>Peptostreptococcales</taxon>
        <taxon>Natronincolaceae</taxon>
        <taxon>Serpentinicella</taxon>
    </lineage>
</organism>
<dbReference type="NCBIfam" id="TIGR03592">
    <property type="entry name" value="yidC_oxa1_cterm"/>
    <property type="match status" value="1"/>
</dbReference>
<dbReference type="Pfam" id="PF02096">
    <property type="entry name" value="60KD_IMP"/>
    <property type="match status" value="1"/>
</dbReference>
<comment type="subcellular location">
    <subcellularLocation>
        <location evidence="1">Cell membrane</location>
        <topology evidence="1">Multi-pass membrane protein</topology>
    </subcellularLocation>
    <subcellularLocation>
        <location evidence="9">Membrane</location>
        <topology evidence="9">Multi-pass membrane protein</topology>
    </subcellularLocation>
</comment>
<reference evidence="12 13" key="1">
    <citation type="submission" date="2019-03" db="EMBL/GenBank/DDBJ databases">
        <title>Genomic Encyclopedia of Type Strains, Phase IV (KMG-IV): sequencing the most valuable type-strain genomes for metagenomic binning, comparative biology and taxonomic classification.</title>
        <authorList>
            <person name="Goeker M."/>
        </authorList>
    </citation>
    <scope>NUCLEOTIDE SEQUENCE [LARGE SCALE GENOMIC DNA]</scope>
    <source>
        <strain evidence="12 13">DSM 100013</strain>
    </source>
</reference>
<comment type="caution">
    <text evidence="12">The sequence shown here is derived from an EMBL/GenBank/DDBJ whole genome shotgun (WGS) entry which is preliminary data.</text>
</comment>
<dbReference type="AlphaFoldDB" id="A0A4R2TLW7"/>
<dbReference type="OrthoDB" id="9780552at2"/>
<name>A0A4R2TLW7_9FIRM</name>
<dbReference type="CDD" id="cd20070">
    <property type="entry name" value="5TM_YidC_Alb3"/>
    <property type="match status" value="1"/>
</dbReference>
<dbReference type="InterPro" id="IPR028055">
    <property type="entry name" value="YidC/Oxa/ALB_C"/>
</dbReference>
<feature type="transmembrane region" description="Helical" evidence="10">
    <location>
        <begin position="85"/>
        <end position="108"/>
    </location>
</feature>
<dbReference type="PANTHER" id="PTHR12428">
    <property type="entry name" value="OXA1"/>
    <property type="match status" value="1"/>
</dbReference>
<evidence type="ECO:0000256" key="7">
    <source>
        <dbReference type="ARBA" id="ARBA00023136"/>
    </source>
</evidence>
<dbReference type="InterPro" id="IPR047196">
    <property type="entry name" value="YidC_ALB_C"/>
</dbReference>
<keyword evidence="7 10" id="KW-0472">Membrane</keyword>
<keyword evidence="5" id="KW-0653">Protein transport</keyword>
<dbReference type="RefSeq" id="WP_132848480.1">
    <property type="nucleotide sequence ID" value="NZ_CP058648.1"/>
</dbReference>
<evidence type="ECO:0000256" key="8">
    <source>
        <dbReference type="ARBA" id="ARBA00023186"/>
    </source>
</evidence>
<dbReference type="GO" id="GO:0015031">
    <property type="term" value="P:protein transport"/>
    <property type="evidence" value="ECO:0007669"/>
    <property type="project" value="UniProtKB-KW"/>
</dbReference>
<feature type="transmembrane region" description="Helical" evidence="10">
    <location>
        <begin position="22"/>
        <end position="42"/>
    </location>
</feature>
<keyword evidence="6 10" id="KW-1133">Transmembrane helix</keyword>